<dbReference type="Proteomes" id="UP000728185">
    <property type="component" value="Unassembled WGS sequence"/>
</dbReference>
<feature type="compositionally biased region" description="Basic residues" evidence="1">
    <location>
        <begin position="144"/>
        <end position="154"/>
    </location>
</feature>
<sequence length="280" mass="31864">MQMGRKKARRIRRDRRRQEEARKRVVKPKRVDSEMQTVPEDHWLCPWCWQHIPPEALCGHEAVCRAGVRLKQKAQELKSRLEQRNADAEARRRQRLGLPPLKTPKKHSAVAGAPDLTGKLEASISGRSSSRGRHSIKFVDKLKGKSPSRLRSRSVSKTDPRNQASVVTKLETVHPNDLEGMIKLMQRVCSQPGCDQLYNAGDPSTRSAIKCFGCRLPYCDRHRPVGMHNACPKPEEPVPPPKSGATSIACGWDMDEKRAALKSAIRERRVALQERRQRNW</sequence>
<comment type="caution">
    <text evidence="2">The sequence shown here is derived from an EMBL/GenBank/DDBJ whole genome shotgun (WGS) entry which is preliminary data.</text>
</comment>
<name>A0A8E0RYV5_9TREM</name>
<organism evidence="2 3">
    <name type="scientific">Fasciolopsis buskii</name>
    <dbReference type="NCBI Taxonomy" id="27845"/>
    <lineage>
        <taxon>Eukaryota</taxon>
        <taxon>Metazoa</taxon>
        <taxon>Spiralia</taxon>
        <taxon>Lophotrochozoa</taxon>
        <taxon>Platyhelminthes</taxon>
        <taxon>Trematoda</taxon>
        <taxon>Digenea</taxon>
        <taxon>Plagiorchiida</taxon>
        <taxon>Echinostomata</taxon>
        <taxon>Echinostomatoidea</taxon>
        <taxon>Fasciolidae</taxon>
        <taxon>Fasciolopsis</taxon>
    </lineage>
</organism>
<protein>
    <recommendedName>
        <fullName evidence="4">AN1-type domain-containing protein</fullName>
    </recommendedName>
</protein>
<dbReference type="OrthoDB" id="6266291at2759"/>
<feature type="region of interest" description="Disordered" evidence="1">
    <location>
        <begin position="1"/>
        <end position="33"/>
    </location>
</feature>
<feature type="compositionally biased region" description="Basic and acidic residues" evidence="1">
    <location>
        <begin position="79"/>
        <end position="91"/>
    </location>
</feature>
<evidence type="ECO:0000313" key="3">
    <source>
        <dbReference type="Proteomes" id="UP000728185"/>
    </source>
</evidence>
<evidence type="ECO:0008006" key="4">
    <source>
        <dbReference type="Google" id="ProtNLM"/>
    </source>
</evidence>
<gene>
    <name evidence="2" type="ORF">FBUS_07485</name>
</gene>
<feature type="compositionally biased region" description="Basic residues" evidence="1">
    <location>
        <begin position="1"/>
        <end position="15"/>
    </location>
</feature>
<feature type="compositionally biased region" description="Polar residues" evidence="1">
    <location>
        <begin position="155"/>
        <end position="165"/>
    </location>
</feature>
<feature type="compositionally biased region" description="Basic and acidic residues" evidence="1">
    <location>
        <begin position="16"/>
        <end position="33"/>
    </location>
</feature>
<evidence type="ECO:0000313" key="2">
    <source>
        <dbReference type="EMBL" id="KAA0191982.1"/>
    </source>
</evidence>
<keyword evidence="3" id="KW-1185">Reference proteome</keyword>
<accession>A0A8E0RYV5</accession>
<dbReference type="EMBL" id="LUCM01005984">
    <property type="protein sequence ID" value="KAA0191982.1"/>
    <property type="molecule type" value="Genomic_DNA"/>
</dbReference>
<dbReference type="AlphaFoldDB" id="A0A8E0RYV5"/>
<evidence type="ECO:0000256" key="1">
    <source>
        <dbReference type="SAM" id="MobiDB-lite"/>
    </source>
</evidence>
<reference evidence="2" key="1">
    <citation type="submission" date="2019-05" db="EMBL/GenBank/DDBJ databases">
        <title>Annotation for the trematode Fasciolopsis buski.</title>
        <authorList>
            <person name="Choi Y.-J."/>
        </authorList>
    </citation>
    <scope>NUCLEOTIDE SEQUENCE</scope>
    <source>
        <strain evidence="2">HT</strain>
        <tissue evidence="2">Whole worm</tissue>
    </source>
</reference>
<feature type="region of interest" description="Disordered" evidence="1">
    <location>
        <begin position="79"/>
        <end position="165"/>
    </location>
</feature>
<proteinExistence type="predicted"/>